<dbReference type="EC" id="2.7.13.3" evidence="2"/>
<dbReference type="InterPro" id="IPR003018">
    <property type="entry name" value="GAF"/>
</dbReference>
<keyword evidence="3" id="KW-0597">Phosphoprotein</keyword>
<evidence type="ECO:0000256" key="2">
    <source>
        <dbReference type="ARBA" id="ARBA00012438"/>
    </source>
</evidence>
<dbReference type="SMART" id="SM00065">
    <property type="entry name" value="GAF"/>
    <property type="match status" value="1"/>
</dbReference>
<evidence type="ECO:0000313" key="6">
    <source>
        <dbReference type="Proteomes" id="UP001596473"/>
    </source>
</evidence>
<feature type="domain" description="Histidine kinase" evidence="4">
    <location>
        <begin position="710"/>
        <end position="942"/>
    </location>
</feature>
<dbReference type="SUPFAM" id="SSF55781">
    <property type="entry name" value="GAF domain-like"/>
    <property type="match status" value="1"/>
</dbReference>
<dbReference type="PRINTS" id="PR00344">
    <property type="entry name" value="BCTRLSENSOR"/>
</dbReference>
<keyword evidence="6" id="KW-1185">Reference proteome</keyword>
<dbReference type="Gene3D" id="1.10.287.130">
    <property type="match status" value="1"/>
</dbReference>
<dbReference type="SUPFAM" id="SSF55874">
    <property type="entry name" value="ATPase domain of HSP90 chaperone/DNA topoisomerase II/histidine kinase"/>
    <property type="match status" value="1"/>
</dbReference>
<dbReference type="PANTHER" id="PTHR43065:SF47">
    <property type="match status" value="1"/>
</dbReference>
<dbReference type="InterPro" id="IPR036097">
    <property type="entry name" value="HisK_dim/P_sf"/>
</dbReference>
<protein>
    <recommendedName>
        <fullName evidence="2">histidine kinase</fullName>
        <ecNumber evidence="2">2.7.13.3</ecNumber>
    </recommendedName>
</protein>
<dbReference type="GO" id="GO:0005524">
    <property type="term" value="F:ATP binding"/>
    <property type="evidence" value="ECO:0007669"/>
    <property type="project" value="UniProtKB-KW"/>
</dbReference>
<dbReference type="CDD" id="cd00082">
    <property type="entry name" value="HisKA"/>
    <property type="match status" value="1"/>
</dbReference>
<dbReference type="InterPro" id="IPR011990">
    <property type="entry name" value="TPR-like_helical_dom_sf"/>
</dbReference>
<sequence>MELFVLNQDVVKQEEQLLKLQGVALLIALVRLAWYLRQRDCTRALALADQADAALLLIPNKDIELHRLAARLLLLRAEIKLLYADFAAAKQLNRLALTLFIKLEDRLGVGDSHWLNASIFIDEGKVAQVVASLDSALVEYRLANDPLRIQIVQARHLVYAAFRDPVATGLALQATFPLDGLYPASTLTWLAMARASVAALTNDLGISIKHYLLAYRVGLDCGQIRQALVAANNAAESFCIMGDLGAGLEWREVSLALARNTRWPASIGYCLILMGDIMRQLARFGEAMVCVQEALVLLEALMGSRNYELGLKMLGQLELDMGHAEQGLAAFSKLEAQLLLHDELGEPDLLVIAWCGQAKALFMLAQPQAAIHKADAALQLAREHDNAEGQIHALHIMAQTHAAFSLPAPEGMSAPSATLHFLNLELVVVATIRGYGMSFDLYTEIAAAHAACGNFVAAYENSQAAAAAHKKTYSLDVEKRTLAMQIRLEVERAHAETEHHRQVAATLKTSTATLETLGTIGREITACLNANAVFKSLHRYVDQLLDVTSFVVFLLDEQQDALNMAFGIENGKAVTSEGTALNSPISKIARCARERREVLIHLEPDNEDVTWVPGTLETLSLLFAPLLIGDRLLGVMSIQTPSYHAYGERELSIFLTLSAYGAIALDNAAAYAAAERSQGLADQALSELRQTQGELIQREKLASLGSLVAGVAHELNTPIGNSLLVASTLREDSERFLQQIQAGNVRRSELERYCQSAEESSSLLMRCLLKAAGLITSFKQVAVDQTSDQRRLFDLHTECEDVVLMLSSRLRGAGHELKLDIADGLQMDSFPGAFGQVLSNLIINAIVHGFEASQHGLISVQGAAKGDQHVVLVVKDNGRGISKDHIGRVFEPFFTTQLGQGGSGLGLHISYNIIQSVLGGHISVSSPDGEGAIFEIVLPRVAV</sequence>
<dbReference type="InterPro" id="IPR003661">
    <property type="entry name" value="HisK_dim/P_dom"/>
</dbReference>
<keyword evidence="5" id="KW-0547">Nucleotide-binding</keyword>
<proteinExistence type="predicted"/>
<dbReference type="Gene3D" id="1.25.40.10">
    <property type="entry name" value="Tetratricopeptide repeat domain"/>
    <property type="match status" value="1"/>
</dbReference>
<evidence type="ECO:0000256" key="1">
    <source>
        <dbReference type="ARBA" id="ARBA00000085"/>
    </source>
</evidence>
<dbReference type="SMART" id="SM00387">
    <property type="entry name" value="HATPase_c"/>
    <property type="match status" value="1"/>
</dbReference>
<dbReference type="PANTHER" id="PTHR43065">
    <property type="entry name" value="SENSOR HISTIDINE KINASE"/>
    <property type="match status" value="1"/>
</dbReference>
<accession>A0ABW2R3L7</accession>
<dbReference type="InterPro" id="IPR004358">
    <property type="entry name" value="Sig_transdc_His_kin-like_C"/>
</dbReference>
<evidence type="ECO:0000256" key="3">
    <source>
        <dbReference type="ARBA" id="ARBA00022553"/>
    </source>
</evidence>
<evidence type="ECO:0000313" key="5">
    <source>
        <dbReference type="EMBL" id="MFC7421895.1"/>
    </source>
</evidence>
<dbReference type="EMBL" id="JBHTBQ010000044">
    <property type="protein sequence ID" value="MFC7421895.1"/>
    <property type="molecule type" value="Genomic_DNA"/>
</dbReference>
<dbReference type="Proteomes" id="UP001596473">
    <property type="component" value="Unassembled WGS sequence"/>
</dbReference>
<comment type="catalytic activity">
    <reaction evidence="1">
        <text>ATP + protein L-histidine = ADP + protein N-phospho-L-histidine.</text>
        <dbReference type="EC" id="2.7.13.3"/>
    </reaction>
</comment>
<name>A0ABW2R3L7_9NEIS</name>
<dbReference type="Pfam" id="PF13492">
    <property type="entry name" value="GAF_3"/>
    <property type="match status" value="1"/>
</dbReference>
<dbReference type="InterPro" id="IPR005467">
    <property type="entry name" value="His_kinase_dom"/>
</dbReference>
<dbReference type="RefSeq" id="WP_380189560.1">
    <property type="nucleotide sequence ID" value="NZ_JBHTBQ010000044.1"/>
</dbReference>
<dbReference type="Gene3D" id="3.30.450.40">
    <property type="match status" value="1"/>
</dbReference>
<dbReference type="Gene3D" id="3.30.565.10">
    <property type="entry name" value="Histidine kinase-like ATPase, C-terminal domain"/>
    <property type="match status" value="1"/>
</dbReference>
<comment type="caution">
    <text evidence="5">The sequence shown here is derived from an EMBL/GenBank/DDBJ whole genome shotgun (WGS) entry which is preliminary data.</text>
</comment>
<reference evidence="6" key="1">
    <citation type="journal article" date="2019" name="Int. J. Syst. Evol. Microbiol.">
        <title>The Global Catalogue of Microorganisms (GCM) 10K type strain sequencing project: providing services to taxonomists for standard genome sequencing and annotation.</title>
        <authorList>
            <consortium name="The Broad Institute Genomics Platform"/>
            <consortium name="The Broad Institute Genome Sequencing Center for Infectious Disease"/>
            <person name="Wu L."/>
            <person name="Ma J."/>
        </authorList>
    </citation>
    <scope>NUCLEOTIDE SEQUENCE [LARGE SCALE GENOMIC DNA]</scope>
    <source>
        <strain evidence="6">CCUG 62945</strain>
    </source>
</reference>
<evidence type="ECO:0000259" key="4">
    <source>
        <dbReference type="PROSITE" id="PS50109"/>
    </source>
</evidence>
<dbReference type="InterPro" id="IPR029016">
    <property type="entry name" value="GAF-like_dom_sf"/>
</dbReference>
<organism evidence="5 6">
    <name type="scientific">Iodobacter arcticus</name>
    <dbReference type="NCBI Taxonomy" id="590593"/>
    <lineage>
        <taxon>Bacteria</taxon>
        <taxon>Pseudomonadati</taxon>
        <taxon>Pseudomonadota</taxon>
        <taxon>Betaproteobacteria</taxon>
        <taxon>Neisseriales</taxon>
        <taxon>Chitinibacteraceae</taxon>
        <taxon>Iodobacter</taxon>
    </lineage>
</organism>
<dbReference type="InterPro" id="IPR036890">
    <property type="entry name" value="HATPase_C_sf"/>
</dbReference>
<dbReference type="SUPFAM" id="SSF48452">
    <property type="entry name" value="TPR-like"/>
    <property type="match status" value="1"/>
</dbReference>
<keyword evidence="5" id="KW-0067">ATP-binding</keyword>
<dbReference type="InterPro" id="IPR003594">
    <property type="entry name" value="HATPase_dom"/>
</dbReference>
<gene>
    <name evidence="5" type="ORF">ACFQNF_18700</name>
</gene>
<dbReference type="SUPFAM" id="SSF47384">
    <property type="entry name" value="Homodimeric domain of signal transducing histidine kinase"/>
    <property type="match status" value="1"/>
</dbReference>
<dbReference type="PROSITE" id="PS50109">
    <property type="entry name" value="HIS_KIN"/>
    <property type="match status" value="1"/>
</dbReference>
<dbReference type="Pfam" id="PF02518">
    <property type="entry name" value="HATPase_c"/>
    <property type="match status" value="1"/>
</dbReference>